<gene>
    <name evidence="1" type="ORF">QE152_g4138</name>
</gene>
<organism evidence="1 2">
    <name type="scientific">Popillia japonica</name>
    <name type="common">Japanese beetle</name>
    <dbReference type="NCBI Taxonomy" id="7064"/>
    <lineage>
        <taxon>Eukaryota</taxon>
        <taxon>Metazoa</taxon>
        <taxon>Ecdysozoa</taxon>
        <taxon>Arthropoda</taxon>
        <taxon>Hexapoda</taxon>
        <taxon>Insecta</taxon>
        <taxon>Pterygota</taxon>
        <taxon>Neoptera</taxon>
        <taxon>Endopterygota</taxon>
        <taxon>Coleoptera</taxon>
        <taxon>Polyphaga</taxon>
        <taxon>Scarabaeiformia</taxon>
        <taxon>Scarabaeidae</taxon>
        <taxon>Rutelinae</taxon>
        <taxon>Popillia</taxon>
    </lineage>
</organism>
<dbReference type="Proteomes" id="UP001458880">
    <property type="component" value="Unassembled WGS sequence"/>
</dbReference>
<dbReference type="AlphaFoldDB" id="A0AAW1N3V8"/>
<evidence type="ECO:0008006" key="3">
    <source>
        <dbReference type="Google" id="ProtNLM"/>
    </source>
</evidence>
<proteinExistence type="predicted"/>
<evidence type="ECO:0000313" key="2">
    <source>
        <dbReference type="Proteomes" id="UP001458880"/>
    </source>
</evidence>
<keyword evidence="2" id="KW-1185">Reference proteome</keyword>
<name>A0AAW1N3V8_POPJA</name>
<comment type="caution">
    <text evidence="1">The sequence shown here is derived from an EMBL/GenBank/DDBJ whole genome shotgun (WGS) entry which is preliminary data.</text>
</comment>
<accession>A0AAW1N3V8</accession>
<dbReference type="EMBL" id="JASPKY010000019">
    <property type="protein sequence ID" value="KAK9752622.1"/>
    <property type="molecule type" value="Genomic_DNA"/>
</dbReference>
<evidence type="ECO:0000313" key="1">
    <source>
        <dbReference type="EMBL" id="KAK9752622.1"/>
    </source>
</evidence>
<reference evidence="1 2" key="1">
    <citation type="journal article" date="2024" name="BMC Genomics">
        <title>De novo assembly and annotation of Popillia japonica's genome with initial clues to its potential as an invasive pest.</title>
        <authorList>
            <person name="Cucini C."/>
            <person name="Boschi S."/>
            <person name="Funari R."/>
            <person name="Cardaioli E."/>
            <person name="Iannotti N."/>
            <person name="Marturano G."/>
            <person name="Paoli F."/>
            <person name="Bruttini M."/>
            <person name="Carapelli A."/>
            <person name="Frati F."/>
            <person name="Nardi F."/>
        </authorList>
    </citation>
    <scope>NUCLEOTIDE SEQUENCE [LARGE SCALE GENOMIC DNA]</scope>
    <source>
        <strain evidence="1">DMR45628</strain>
    </source>
</reference>
<sequence length="184" mass="21727">MQLSDPQKYENYLRMTADQFKAFLLQLIGPSLQKDERFRADVLSPAERLTITLRYLAIGDHMISMSYLHRIGKSTVSNVIRETCNQLWLCLKNVVLRQPTQQQWLKIENDFEQQWQFPNCIGALDGKRCHFGLKIENDFEPPHGKRCHFGSTTFGFLILQLQRCTQYSFDQLQRCTQYSFDDYM</sequence>
<protein>
    <recommendedName>
        <fullName evidence="3">Transposase</fullName>
    </recommendedName>
</protein>